<dbReference type="RefSeq" id="WP_304986852.1">
    <property type="nucleotide sequence ID" value="NZ_BAAACR010000008.1"/>
</dbReference>
<protein>
    <submittedName>
        <fullName evidence="1">Uncharacterized protein</fullName>
    </submittedName>
</protein>
<dbReference type="EMBL" id="BAAACR010000008">
    <property type="protein sequence ID" value="GAA0209934.1"/>
    <property type="molecule type" value="Genomic_DNA"/>
</dbReference>
<gene>
    <name evidence="1" type="ORF">GCM10008919_11520</name>
</gene>
<sequence>MRKICIIAVLFMVLGVLALPASLMGRAEAVDMAQVEELYNWQQKVYGSQEVKSFLTWEEIVEPAGMVDYSRVPKLSELLGHVFLLTDSYGFRSHGDASHGVNSMLHQGSQQSALVYFVTLPDNSRNRRSMIALLDKSGTFVSDYKVRPLIVRFNTRSQGANGLILGSSNVGEGTVQITDSLVDLSLEKTGQAGVYHLVYYVTTVDRNGEHLTRSDCYATLQLIK</sequence>
<organism evidence="1 2">
    <name type="scientific">Selenomonas dianae</name>
    <dbReference type="NCBI Taxonomy" id="135079"/>
    <lineage>
        <taxon>Bacteria</taxon>
        <taxon>Bacillati</taxon>
        <taxon>Bacillota</taxon>
        <taxon>Negativicutes</taxon>
        <taxon>Selenomonadales</taxon>
        <taxon>Selenomonadaceae</taxon>
        <taxon>Selenomonas</taxon>
    </lineage>
</organism>
<proteinExistence type="predicted"/>
<accession>A0ABN0T2D5</accession>
<reference evidence="1 2" key="1">
    <citation type="journal article" date="2019" name="Int. J. Syst. Evol. Microbiol.">
        <title>The Global Catalogue of Microorganisms (GCM) 10K type strain sequencing project: providing services to taxonomists for standard genome sequencing and annotation.</title>
        <authorList>
            <consortium name="The Broad Institute Genomics Platform"/>
            <consortium name="The Broad Institute Genome Sequencing Center for Infectious Disease"/>
            <person name="Wu L."/>
            <person name="Ma J."/>
        </authorList>
    </citation>
    <scope>NUCLEOTIDE SEQUENCE [LARGE SCALE GENOMIC DNA]</scope>
    <source>
        <strain evidence="1 2">JCM 8542</strain>
    </source>
</reference>
<comment type="caution">
    <text evidence="1">The sequence shown here is derived from an EMBL/GenBank/DDBJ whole genome shotgun (WGS) entry which is preliminary data.</text>
</comment>
<name>A0ABN0T2D5_9FIRM</name>
<keyword evidence="2" id="KW-1185">Reference proteome</keyword>
<dbReference type="Proteomes" id="UP001500399">
    <property type="component" value="Unassembled WGS sequence"/>
</dbReference>
<evidence type="ECO:0000313" key="1">
    <source>
        <dbReference type="EMBL" id="GAA0209934.1"/>
    </source>
</evidence>
<evidence type="ECO:0000313" key="2">
    <source>
        <dbReference type="Proteomes" id="UP001500399"/>
    </source>
</evidence>